<proteinExistence type="predicted"/>
<feature type="coiled-coil region" evidence="1">
    <location>
        <begin position="1"/>
        <end position="28"/>
    </location>
</feature>
<feature type="compositionally biased region" description="Low complexity" evidence="2">
    <location>
        <begin position="77"/>
        <end position="90"/>
    </location>
</feature>
<feature type="region of interest" description="Disordered" evidence="2">
    <location>
        <begin position="77"/>
        <end position="110"/>
    </location>
</feature>
<accession>A0ABS8BA52</accession>
<evidence type="ECO:0000313" key="3">
    <source>
        <dbReference type="EMBL" id="MCB5181496.1"/>
    </source>
</evidence>
<protein>
    <submittedName>
        <fullName evidence="3">Uncharacterized protein</fullName>
    </submittedName>
</protein>
<evidence type="ECO:0000256" key="2">
    <source>
        <dbReference type="SAM" id="MobiDB-lite"/>
    </source>
</evidence>
<evidence type="ECO:0000256" key="1">
    <source>
        <dbReference type="SAM" id="Coils"/>
    </source>
</evidence>
<organism evidence="3 4">
    <name type="scientific">Streptomyces antimicrobicus</name>
    <dbReference type="NCBI Taxonomy" id="2883108"/>
    <lineage>
        <taxon>Bacteria</taxon>
        <taxon>Bacillati</taxon>
        <taxon>Actinomycetota</taxon>
        <taxon>Actinomycetes</taxon>
        <taxon>Kitasatosporales</taxon>
        <taxon>Streptomycetaceae</taxon>
        <taxon>Streptomyces</taxon>
    </lineage>
</organism>
<dbReference type="Proteomes" id="UP001199054">
    <property type="component" value="Unassembled WGS sequence"/>
</dbReference>
<reference evidence="3 4" key="1">
    <citation type="submission" date="2021-10" db="EMBL/GenBank/DDBJ databases">
        <title>Streptomyces sp. strain SMC 277, a novel streptomycete isolated from soil.</title>
        <authorList>
            <person name="Chanama M."/>
        </authorList>
    </citation>
    <scope>NUCLEOTIDE SEQUENCE [LARGE SCALE GENOMIC DNA]</scope>
    <source>
        <strain evidence="3 4">SMC 277</strain>
    </source>
</reference>
<evidence type="ECO:0000313" key="4">
    <source>
        <dbReference type="Proteomes" id="UP001199054"/>
    </source>
</evidence>
<comment type="caution">
    <text evidence="3">The sequence shown here is derived from an EMBL/GenBank/DDBJ whole genome shotgun (WGS) entry which is preliminary data.</text>
</comment>
<sequence length="123" mass="13186">MIRAEDTAETLRAALARATATAARAEGELKALRPEILLDTEDRAALRTLLRHTRRRSTTTRVYVLLERGRLHSVHATTAAAEAAAEAEGAPPDGWTSLAPGEASPRAADVPWRIQELPLGGVS</sequence>
<name>A0ABS8BA52_9ACTN</name>
<dbReference type="RefSeq" id="WP_226728580.1">
    <property type="nucleotide sequence ID" value="NZ_JAJAUY010000077.1"/>
</dbReference>
<keyword evidence="1" id="KW-0175">Coiled coil</keyword>
<dbReference type="EMBL" id="JAJAUY010000077">
    <property type="protein sequence ID" value="MCB5181496.1"/>
    <property type="molecule type" value="Genomic_DNA"/>
</dbReference>
<gene>
    <name evidence="3" type="ORF">LG632_19170</name>
</gene>
<keyword evidence="4" id="KW-1185">Reference proteome</keyword>